<protein>
    <recommendedName>
        <fullName evidence="11">Phenylalanine--tRNA ligase alpha subunit</fullName>
        <ecNumber evidence="11">6.1.1.20</ecNumber>
    </recommendedName>
    <alternativeName>
        <fullName evidence="11">Phenylalanyl-tRNA synthetase alpha subunit</fullName>
        <shortName evidence="11">PheRS</shortName>
    </alternativeName>
</protein>
<comment type="subcellular location">
    <subcellularLocation>
        <location evidence="1 11">Cytoplasm</location>
    </subcellularLocation>
</comment>
<keyword evidence="7 11" id="KW-0067">ATP-binding</keyword>
<dbReference type="PANTHER" id="PTHR11538">
    <property type="entry name" value="PHENYLALANYL-TRNA SYNTHETASE"/>
    <property type="match status" value="1"/>
</dbReference>
<dbReference type="InterPro" id="IPR004529">
    <property type="entry name" value="Phe-tRNA-synth_IIc_asu"/>
</dbReference>
<dbReference type="InterPro" id="IPR036388">
    <property type="entry name" value="WH-like_DNA-bd_sf"/>
</dbReference>
<keyword evidence="9 11" id="KW-0648">Protein biosynthesis</keyword>
<dbReference type="NCBIfam" id="NF003210">
    <property type="entry name" value="PRK04172.1"/>
    <property type="match status" value="1"/>
</dbReference>
<dbReference type="HOGENOM" id="CLU_025086_2_2_12"/>
<comment type="cofactor">
    <cofactor evidence="11">
        <name>Mg(2+)</name>
        <dbReference type="ChEBI" id="CHEBI:18420"/>
    </cofactor>
    <text evidence="11">Binds 2 magnesium ions per tetramer.</text>
</comment>
<keyword evidence="4 11" id="KW-0436">Ligase</keyword>
<accession>F8EWT9</accession>
<dbReference type="EC" id="6.1.1.20" evidence="11"/>
<comment type="caution">
    <text evidence="11">Lacks conserved residue(s) required for the propagation of feature annotation.</text>
</comment>
<keyword evidence="14" id="KW-1185">Reference proteome</keyword>
<dbReference type="PANTHER" id="PTHR11538:SF40">
    <property type="entry name" value="PHENYLALANINE--TRNA LIGASE ALPHA SUBUNIT"/>
    <property type="match status" value="1"/>
</dbReference>
<evidence type="ECO:0000256" key="2">
    <source>
        <dbReference type="ARBA" id="ARBA00006703"/>
    </source>
</evidence>
<dbReference type="GO" id="GO:0000049">
    <property type="term" value="F:tRNA binding"/>
    <property type="evidence" value="ECO:0007669"/>
    <property type="project" value="InterPro"/>
</dbReference>
<evidence type="ECO:0000313" key="13">
    <source>
        <dbReference type="EMBL" id="AEJ18325.1"/>
    </source>
</evidence>
<gene>
    <name evidence="11" type="primary">pheS</name>
    <name evidence="13" type="ordered locus">Spica_0157</name>
</gene>
<comment type="catalytic activity">
    <reaction evidence="11">
        <text>tRNA(Phe) + L-phenylalanine + ATP = L-phenylalanyl-tRNA(Phe) + AMP + diphosphate + H(+)</text>
        <dbReference type="Rhea" id="RHEA:19413"/>
        <dbReference type="Rhea" id="RHEA-COMP:9668"/>
        <dbReference type="Rhea" id="RHEA-COMP:9699"/>
        <dbReference type="ChEBI" id="CHEBI:15378"/>
        <dbReference type="ChEBI" id="CHEBI:30616"/>
        <dbReference type="ChEBI" id="CHEBI:33019"/>
        <dbReference type="ChEBI" id="CHEBI:58095"/>
        <dbReference type="ChEBI" id="CHEBI:78442"/>
        <dbReference type="ChEBI" id="CHEBI:78531"/>
        <dbReference type="ChEBI" id="CHEBI:456215"/>
        <dbReference type="EC" id="6.1.1.20"/>
    </reaction>
</comment>
<keyword evidence="5 11" id="KW-0479">Metal-binding</keyword>
<dbReference type="Gene3D" id="3.30.930.10">
    <property type="entry name" value="Bira Bifunctional Protein, Domain 2"/>
    <property type="match status" value="1"/>
</dbReference>
<feature type="binding site" evidence="11">
    <location>
        <position position="454"/>
    </location>
    <ligand>
        <name>L-phenylalanine</name>
        <dbReference type="ChEBI" id="CHEBI:58095"/>
    </ligand>
</feature>
<dbReference type="Gene3D" id="1.10.10.10">
    <property type="entry name" value="Winged helix-like DNA-binding domain superfamily/Winged helix DNA-binding domain"/>
    <property type="match status" value="1"/>
</dbReference>
<evidence type="ECO:0000256" key="3">
    <source>
        <dbReference type="ARBA" id="ARBA00022490"/>
    </source>
</evidence>
<dbReference type="SUPFAM" id="SSF55681">
    <property type="entry name" value="Class II aaRS and biotin synthetases"/>
    <property type="match status" value="1"/>
</dbReference>
<dbReference type="GO" id="GO:0005737">
    <property type="term" value="C:cytoplasm"/>
    <property type="evidence" value="ECO:0007669"/>
    <property type="project" value="UniProtKB-SubCell"/>
</dbReference>
<dbReference type="PROSITE" id="PS50862">
    <property type="entry name" value="AA_TRNA_LIGASE_II"/>
    <property type="match status" value="1"/>
</dbReference>
<dbReference type="InterPro" id="IPR002319">
    <property type="entry name" value="Phenylalanyl-tRNA_Synthase"/>
</dbReference>
<dbReference type="RefSeq" id="WP_013967638.1">
    <property type="nucleotide sequence ID" value="NC_015732.1"/>
</dbReference>
<dbReference type="GO" id="GO:0004826">
    <property type="term" value="F:phenylalanine-tRNA ligase activity"/>
    <property type="evidence" value="ECO:0007669"/>
    <property type="project" value="UniProtKB-UniRule"/>
</dbReference>
<reference evidence="14" key="1">
    <citation type="journal article" date="2013" name="Stand. Genomic Sci.">
        <title>Genome sequence of the thermophilic fresh-water bacterium Spirochaeta caldaria type strain (H1(T)), reclassification of Spirochaeta caldaria, Spirochaeta stenostrepta, and Spirochaeta zuelzerae in the genus Treponema as Treponema caldaria comb. nov., Treponema stenostrepta comb. nov., and Treponema zuelzerae comb. nov., and emendation of the genus Treponema.</title>
        <authorList>
            <person name="Abt B."/>
            <person name="Goker M."/>
            <person name="Scheuner C."/>
            <person name="Han C."/>
            <person name="Lu M."/>
            <person name="Misra M."/>
            <person name="Lapidus A."/>
            <person name="Nolan M."/>
            <person name="Lucas S."/>
            <person name="Hammon N."/>
            <person name="Deshpande S."/>
            <person name="Cheng J.F."/>
            <person name="Tapia R."/>
            <person name="Goodwin L.A."/>
            <person name="Pitluck S."/>
            <person name="Liolios K."/>
            <person name="Pagani I."/>
            <person name="Ivanova N."/>
            <person name="Mavromatis K."/>
            <person name="Mikhailova N."/>
            <person name="Huntemann M."/>
            <person name="Pati A."/>
            <person name="Chen A."/>
            <person name="Palaniappan K."/>
            <person name="Land M."/>
            <person name="Hauser L."/>
            <person name="Jeffries C.D."/>
            <person name="Rohde M."/>
            <person name="Spring S."/>
            <person name="Gronow S."/>
            <person name="Detter J.C."/>
            <person name="Bristow J."/>
            <person name="Eisen J.A."/>
            <person name="Markowitz V."/>
            <person name="Hugenholtz P."/>
            <person name="Kyrpides N.C."/>
            <person name="Woyke T."/>
            <person name="Klenk H.P."/>
        </authorList>
    </citation>
    <scope>NUCLEOTIDE SEQUENCE</scope>
    <source>
        <strain evidence="14">ATCC 51460 / DSM 7334 / H1</strain>
    </source>
</reference>
<dbReference type="OrthoDB" id="9800719at2"/>
<evidence type="ECO:0000256" key="9">
    <source>
        <dbReference type="ARBA" id="ARBA00022917"/>
    </source>
</evidence>
<proteinExistence type="inferred from homology"/>
<evidence type="ECO:0000256" key="1">
    <source>
        <dbReference type="ARBA" id="ARBA00004496"/>
    </source>
</evidence>
<evidence type="ECO:0000256" key="10">
    <source>
        <dbReference type="ARBA" id="ARBA00023146"/>
    </source>
</evidence>
<evidence type="ECO:0000256" key="8">
    <source>
        <dbReference type="ARBA" id="ARBA00022842"/>
    </source>
</evidence>
<feature type="binding site" evidence="11">
    <location>
        <position position="456"/>
    </location>
    <ligand>
        <name>Mg(2+)</name>
        <dbReference type="ChEBI" id="CHEBI:18420"/>
        <note>ligand shared with heterodimeric partner</note>
    </ligand>
</feature>
<dbReference type="CDD" id="cd00496">
    <property type="entry name" value="PheRS_alpha_core"/>
    <property type="match status" value="1"/>
</dbReference>
<dbReference type="STRING" id="744872.Spica_0157"/>
<dbReference type="Proteomes" id="UP000000503">
    <property type="component" value="Chromosome"/>
</dbReference>
<dbReference type="GO" id="GO:0000287">
    <property type="term" value="F:magnesium ion binding"/>
    <property type="evidence" value="ECO:0007669"/>
    <property type="project" value="UniProtKB-UniRule"/>
</dbReference>
<name>F8EWT9_GRAC1</name>
<evidence type="ECO:0000313" key="14">
    <source>
        <dbReference type="Proteomes" id="UP000000503"/>
    </source>
</evidence>
<dbReference type="InterPro" id="IPR036390">
    <property type="entry name" value="WH_DNA-bd_sf"/>
</dbReference>
<dbReference type="HAMAP" id="MF_00282">
    <property type="entry name" value="Phe_tRNA_synth_alpha2"/>
    <property type="match status" value="1"/>
</dbReference>
<dbReference type="GO" id="GO:0006432">
    <property type="term" value="P:phenylalanyl-tRNA aminoacylation"/>
    <property type="evidence" value="ECO:0007669"/>
    <property type="project" value="UniProtKB-UniRule"/>
</dbReference>
<keyword evidence="8 11" id="KW-0460">Magnesium</keyword>
<organism evidence="13 14">
    <name type="scientific">Gracilinema caldarium (strain ATCC 51460 / DSM 7334 / H1)</name>
    <name type="common">Treponema caldarium</name>
    <dbReference type="NCBI Taxonomy" id="744872"/>
    <lineage>
        <taxon>Bacteria</taxon>
        <taxon>Pseudomonadati</taxon>
        <taxon>Spirochaetota</taxon>
        <taxon>Spirochaetia</taxon>
        <taxon>Spirochaetales</taxon>
        <taxon>Breznakiellaceae</taxon>
        <taxon>Gracilinema</taxon>
    </lineage>
</organism>
<dbReference type="InterPro" id="IPR045864">
    <property type="entry name" value="aa-tRNA-synth_II/BPL/LPL"/>
</dbReference>
<keyword evidence="6 11" id="KW-0547">Nucleotide-binding</keyword>
<dbReference type="KEGG" id="scd:Spica_0157"/>
<comment type="similarity">
    <text evidence="2 11">Belongs to the class-II aminoacyl-tRNA synthetase family. Phe-tRNA synthetase alpha subunit type 2 subfamily.</text>
</comment>
<dbReference type="AlphaFoldDB" id="F8EWT9"/>
<dbReference type="GO" id="GO:0005524">
    <property type="term" value="F:ATP binding"/>
    <property type="evidence" value="ECO:0007669"/>
    <property type="project" value="UniProtKB-UniRule"/>
</dbReference>
<dbReference type="NCBIfam" id="TIGR00468">
    <property type="entry name" value="pheS"/>
    <property type="match status" value="1"/>
</dbReference>
<evidence type="ECO:0000256" key="6">
    <source>
        <dbReference type="ARBA" id="ARBA00022741"/>
    </source>
</evidence>
<feature type="domain" description="Aminoacyl-transfer RNA synthetases class-II family profile" evidence="12">
    <location>
        <begin position="280"/>
        <end position="518"/>
    </location>
</feature>
<evidence type="ECO:0000256" key="11">
    <source>
        <dbReference type="HAMAP-Rule" id="MF_00282"/>
    </source>
</evidence>
<evidence type="ECO:0000256" key="5">
    <source>
        <dbReference type="ARBA" id="ARBA00022723"/>
    </source>
</evidence>
<dbReference type="InterPro" id="IPR022917">
    <property type="entry name" value="Phe_tRNA_ligase_alpha_bac/arc"/>
</dbReference>
<comment type="subunit">
    <text evidence="11">Tetramer of two alpha and two beta subunits.</text>
</comment>
<sequence>MDIQGLVKNLHPLEVRIIRHYTLQDELTIEKVESELGFKSGNGNQALSWLSSKGLVREVRRETHILYELTDLGRQWKDQGTPEERMLKLLKTKSGLRLPEIASALGIENKDVGSAFGALSKAGILAMDEAKRVVLATAAADILDNGLPAKGEIAEKMALLRRLLEKAAAAEGGMLAESSLSEAEKAVMAGVAKKRGASDAAFRIVERETVVFAFTEIHTELAKALEAAGITGDEIGSLTPELLASGTWKGASFRSYNVKVPPSRLLVGRSNPYAKFLEDVKDKLVSLGFEEFDGSLVETEFWNSDALFMPQFHSARDIHDVYYVAEPTKAQFIEEPWLSRVAAAHENGGDTGSRGWNYAFDREFTRRLILRSQGTVLSARQLPKAKVPGKYFGIVRCFRYDRVDATHLSDFYQTEGIVLGEEVNLRTLLGFLEMFAVEVAGAKEVKYVPGYFPFTEPSVEVHIKHPVLGWFELGGSGIFRPEVTKALGVDVPVAAWGIGIDRMALMALGLNDLRELFSYDIENVRLRRAKEGARSAQ</sequence>
<dbReference type="EMBL" id="CP002868">
    <property type="protein sequence ID" value="AEJ18325.1"/>
    <property type="molecule type" value="Genomic_DNA"/>
</dbReference>
<dbReference type="Pfam" id="PF01409">
    <property type="entry name" value="tRNA-synt_2d"/>
    <property type="match status" value="1"/>
</dbReference>
<dbReference type="SUPFAM" id="SSF46785">
    <property type="entry name" value="Winged helix' DNA-binding domain"/>
    <property type="match status" value="1"/>
</dbReference>
<evidence type="ECO:0000256" key="7">
    <source>
        <dbReference type="ARBA" id="ARBA00022840"/>
    </source>
</evidence>
<evidence type="ECO:0000259" key="12">
    <source>
        <dbReference type="PROSITE" id="PS50862"/>
    </source>
</evidence>
<evidence type="ECO:0000256" key="4">
    <source>
        <dbReference type="ARBA" id="ARBA00022598"/>
    </source>
</evidence>
<feature type="binding site" evidence="11">
    <location>
        <position position="479"/>
    </location>
    <ligand>
        <name>L-phenylalanine</name>
        <dbReference type="ChEBI" id="CHEBI:58095"/>
    </ligand>
</feature>
<dbReference type="InterPro" id="IPR006195">
    <property type="entry name" value="aa-tRNA-synth_II"/>
</dbReference>
<keyword evidence="10 11" id="KW-0030">Aminoacyl-tRNA synthetase</keyword>
<feature type="binding site" evidence="11">
    <location>
        <position position="375"/>
    </location>
    <ligand>
        <name>L-phenylalanine</name>
        <dbReference type="ChEBI" id="CHEBI:58095"/>
    </ligand>
</feature>
<keyword evidence="3 11" id="KW-0963">Cytoplasm</keyword>
<dbReference type="eggNOG" id="COG0016">
    <property type="taxonomic scope" value="Bacteria"/>
</dbReference>